<name>A0A5B9WEE4_9BACT</name>
<keyword evidence="3" id="KW-0175">Coiled coil</keyword>
<dbReference type="Gene3D" id="1.10.287.950">
    <property type="entry name" value="Methyl-accepting chemotaxis protein"/>
    <property type="match status" value="1"/>
</dbReference>
<feature type="signal peptide" evidence="6">
    <location>
        <begin position="1"/>
        <end position="20"/>
    </location>
</feature>
<dbReference type="InterPro" id="IPR004089">
    <property type="entry name" value="MCPsignal_dom"/>
</dbReference>
<keyword evidence="5" id="KW-0472">Membrane</keyword>
<sequence length="459" mass="48545" precursor="true">MTPSTRWLLLGALLGLAAAAAGEGARAVMGPAPGAIAAAAAGAVAGAAIGGLAVRSAFAAAASRIALVADPGRDDDRRGPHAELGHARLDAELAALARSLEAASEMHEDYARTERTARLYWASLQAPGGAIRPENALSEVGARLPAVLDAMRQAAIAIHRDASSLEELNERVASGAADQSEAVSRTASAVEALSEKIDRISRNAEEALRACERSRAEARRGLEQVHSVIEGMDRLLAQIEVNGRTARRLEERSEEIGTIVDLIRGISGRTDMLALNATIESVRAGEHGRGFAVVAEEIRKLAERAATATRDIGTIVEAIQADTHESLRALGEEQAEMQREGERVRLTGAALDRISQVAEDSARLVEAISRSTNDQVVATQELVRAMQRISDVTHETLEGTTRSRASLEALVKSCEPWQRLAAVAAPADVAPRELPPPGFGPATHAPRRTRELAASEARP</sequence>
<evidence type="ECO:0000256" key="3">
    <source>
        <dbReference type="SAM" id="Coils"/>
    </source>
</evidence>
<evidence type="ECO:0000256" key="6">
    <source>
        <dbReference type="SAM" id="SignalP"/>
    </source>
</evidence>
<dbReference type="SUPFAM" id="SSF58104">
    <property type="entry name" value="Methyl-accepting chemotaxis protein (MCP) signaling domain"/>
    <property type="match status" value="1"/>
</dbReference>
<feature type="chain" id="PRO_5022725149" evidence="6">
    <location>
        <begin position="21"/>
        <end position="459"/>
    </location>
</feature>
<keyword evidence="5" id="KW-0812">Transmembrane</keyword>
<dbReference type="SMART" id="SM00283">
    <property type="entry name" value="MA"/>
    <property type="match status" value="1"/>
</dbReference>
<evidence type="ECO:0000313" key="9">
    <source>
        <dbReference type="Proteomes" id="UP000324233"/>
    </source>
</evidence>
<keyword evidence="9" id="KW-1185">Reference proteome</keyword>
<evidence type="ECO:0000259" key="7">
    <source>
        <dbReference type="PROSITE" id="PS50111"/>
    </source>
</evidence>
<dbReference type="KEGG" id="agv:OJF2_68580"/>
<keyword evidence="5" id="KW-1133">Transmembrane helix</keyword>
<reference evidence="8 9" key="1">
    <citation type="submission" date="2019-08" db="EMBL/GenBank/DDBJ databases">
        <title>Deep-cultivation of Planctomycetes and their phenomic and genomic characterization uncovers novel biology.</title>
        <authorList>
            <person name="Wiegand S."/>
            <person name="Jogler M."/>
            <person name="Boedeker C."/>
            <person name="Pinto D."/>
            <person name="Vollmers J."/>
            <person name="Rivas-Marin E."/>
            <person name="Kohn T."/>
            <person name="Peeters S.H."/>
            <person name="Heuer A."/>
            <person name="Rast P."/>
            <person name="Oberbeckmann S."/>
            <person name="Bunk B."/>
            <person name="Jeske O."/>
            <person name="Meyerdierks A."/>
            <person name="Storesund J.E."/>
            <person name="Kallscheuer N."/>
            <person name="Luecker S."/>
            <person name="Lage O.M."/>
            <person name="Pohl T."/>
            <person name="Merkel B.J."/>
            <person name="Hornburger P."/>
            <person name="Mueller R.-W."/>
            <person name="Bruemmer F."/>
            <person name="Labrenz M."/>
            <person name="Spormann A.M."/>
            <person name="Op den Camp H."/>
            <person name="Overmann J."/>
            <person name="Amann R."/>
            <person name="Jetten M.S.M."/>
            <person name="Mascher T."/>
            <person name="Medema M.H."/>
            <person name="Devos D.P."/>
            <person name="Kaster A.-K."/>
            <person name="Ovreas L."/>
            <person name="Rohde M."/>
            <person name="Galperin M.Y."/>
            <person name="Jogler C."/>
        </authorList>
    </citation>
    <scope>NUCLEOTIDE SEQUENCE [LARGE SCALE GENOMIC DNA]</scope>
    <source>
        <strain evidence="8 9">OJF2</strain>
    </source>
</reference>
<feature type="compositionally biased region" description="Basic and acidic residues" evidence="4">
    <location>
        <begin position="448"/>
        <end position="459"/>
    </location>
</feature>
<keyword evidence="6" id="KW-0732">Signal</keyword>
<dbReference type="Proteomes" id="UP000324233">
    <property type="component" value="Chromosome"/>
</dbReference>
<feature type="transmembrane region" description="Helical" evidence="5">
    <location>
        <begin position="34"/>
        <end position="54"/>
    </location>
</feature>
<evidence type="ECO:0000313" key="8">
    <source>
        <dbReference type="EMBL" id="QEH38260.1"/>
    </source>
</evidence>
<dbReference type="RefSeq" id="WP_148597721.1">
    <property type="nucleotide sequence ID" value="NZ_CP042997.1"/>
</dbReference>
<dbReference type="GO" id="GO:0007165">
    <property type="term" value="P:signal transduction"/>
    <property type="evidence" value="ECO:0007669"/>
    <property type="project" value="UniProtKB-KW"/>
</dbReference>
<keyword evidence="1 2" id="KW-0807">Transducer</keyword>
<organism evidence="8 9">
    <name type="scientific">Aquisphaera giovannonii</name>
    <dbReference type="NCBI Taxonomy" id="406548"/>
    <lineage>
        <taxon>Bacteria</taxon>
        <taxon>Pseudomonadati</taxon>
        <taxon>Planctomycetota</taxon>
        <taxon>Planctomycetia</taxon>
        <taxon>Isosphaerales</taxon>
        <taxon>Isosphaeraceae</taxon>
        <taxon>Aquisphaera</taxon>
    </lineage>
</organism>
<dbReference type="Pfam" id="PF00015">
    <property type="entry name" value="MCPsignal"/>
    <property type="match status" value="1"/>
</dbReference>
<dbReference type="EMBL" id="CP042997">
    <property type="protein sequence ID" value="QEH38260.1"/>
    <property type="molecule type" value="Genomic_DNA"/>
</dbReference>
<gene>
    <name evidence="8" type="primary">mcpS</name>
    <name evidence="8" type="ORF">OJF2_68580</name>
</gene>
<evidence type="ECO:0000256" key="4">
    <source>
        <dbReference type="SAM" id="MobiDB-lite"/>
    </source>
</evidence>
<dbReference type="GO" id="GO:0016020">
    <property type="term" value="C:membrane"/>
    <property type="evidence" value="ECO:0007669"/>
    <property type="project" value="InterPro"/>
</dbReference>
<dbReference type="PANTHER" id="PTHR32089">
    <property type="entry name" value="METHYL-ACCEPTING CHEMOTAXIS PROTEIN MCPB"/>
    <property type="match status" value="1"/>
</dbReference>
<dbReference type="AlphaFoldDB" id="A0A5B9WEE4"/>
<proteinExistence type="predicted"/>
<evidence type="ECO:0000256" key="1">
    <source>
        <dbReference type="ARBA" id="ARBA00023224"/>
    </source>
</evidence>
<evidence type="ECO:0000256" key="2">
    <source>
        <dbReference type="PROSITE-ProRule" id="PRU00284"/>
    </source>
</evidence>
<accession>A0A5B9WEE4</accession>
<feature type="coiled-coil region" evidence="3">
    <location>
        <begin position="190"/>
        <end position="217"/>
    </location>
</feature>
<evidence type="ECO:0000256" key="5">
    <source>
        <dbReference type="SAM" id="Phobius"/>
    </source>
</evidence>
<dbReference type="OrthoDB" id="221239at2"/>
<dbReference type="PANTHER" id="PTHR32089:SF112">
    <property type="entry name" value="LYSOZYME-LIKE PROTEIN-RELATED"/>
    <property type="match status" value="1"/>
</dbReference>
<feature type="domain" description="Methyl-accepting transducer" evidence="7">
    <location>
        <begin position="154"/>
        <end position="390"/>
    </location>
</feature>
<protein>
    <submittedName>
        <fullName evidence="8">Methyl-accepting chemotaxis protein McpS</fullName>
    </submittedName>
</protein>
<dbReference type="PROSITE" id="PS50111">
    <property type="entry name" value="CHEMOTAXIS_TRANSDUC_2"/>
    <property type="match status" value="1"/>
</dbReference>
<feature type="region of interest" description="Disordered" evidence="4">
    <location>
        <begin position="430"/>
        <end position="459"/>
    </location>
</feature>